<reference evidence="1" key="1">
    <citation type="submission" date="2024-03" db="EMBL/GenBank/DDBJ databases">
        <title>Whole genome sequecning of epiphytes from Marcgravia umbellata leaves.</title>
        <authorList>
            <person name="Kumar G."/>
            <person name="Savka M.A."/>
        </authorList>
    </citation>
    <scope>NUCLEOTIDE SEQUENCE</scope>
    <source>
        <strain evidence="1">RIT_BL5</strain>
    </source>
</reference>
<dbReference type="Proteomes" id="UP001380953">
    <property type="component" value="Unassembled WGS sequence"/>
</dbReference>
<accession>A0ACC6P7D6</accession>
<comment type="caution">
    <text evidence="1">The sequence shown here is derived from an EMBL/GenBank/DDBJ whole genome shotgun (WGS) entry which is preliminary data.</text>
</comment>
<evidence type="ECO:0000313" key="2">
    <source>
        <dbReference type="Proteomes" id="UP001380953"/>
    </source>
</evidence>
<dbReference type="EMBL" id="JBBKAR010000004">
    <property type="protein sequence ID" value="MEJ8302737.1"/>
    <property type="molecule type" value="Genomic_DNA"/>
</dbReference>
<name>A0ACC6P7D6_9BACL</name>
<protein>
    <submittedName>
        <fullName evidence="1">AAA family ATPase</fullName>
    </submittedName>
</protein>
<keyword evidence="2" id="KW-1185">Reference proteome</keyword>
<evidence type="ECO:0000313" key="1">
    <source>
        <dbReference type="EMBL" id="MEJ8302737.1"/>
    </source>
</evidence>
<gene>
    <name evidence="1" type="ORF">WKI47_02275</name>
</gene>
<sequence length="179" mass="20573">MMILWINGAFGSGKTTTAEELQRRIPGSFLYDPENVGYFIRTVFPANLLRSDFQDHKIWREINVSLLGDLAREYPGTIIVPMTLVNPDYFEELVGQLRAQGIEIRHFTLMAERETLLQRLSKRGDDADSWSAQQIDRCQAAFSQERFGEHIETDHLTTEEVIQRIIGRCGIAWQTKVLS</sequence>
<organism evidence="1 2">
    <name type="scientific">Saccharibacillus sacchari</name>
    <dbReference type="NCBI Taxonomy" id="456493"/>
    <lineage>
        <taxon>Bacteria</taxon>
        <taxon>Bacillati</taxon>
        <taxon>Bacillota</taxon>
        <taxon>Bacilli</taxon>
        <taxon>Bacillales</taxon>
        <taxon>Paenibacillaceae</taxon>
        <taxon>Saccharibacillus</taxon>
    </lineage>
</organism>
<proteinExistence type="predicted"/>